<feature type="transmembrane region" description="Helical" evidence="8">
    <location>
        <begin position="329"/>
        <end position="352"/>
    </location>
</feature>
<evidence type="ECO:0000256" key="2">
    <source>
        <dbReference type="ARBA" id="ARBA00009261"/>
    </source>
</evidence>
<comment type="subcellular location">
    <subcellularLocation>
        <location evidence="1 8">Cell membrane</location>
        <topology evidence="1 8">Multi-pass membrane protein</topology>
    </subcellularLocation>
</comment>
<evidence type="ECO:0000256" key="7">
    <source>
        <dbReference type="ARBA" id="ARBA00023136"/>
    </source>
</evidence>
<dbReference type="RefSeq" id="WP_018581498.1">
    <property type="nucleotide sequence ID" value="NZ_LDYD01000018.1"/>
</dbReference>
<dbReference type="Proteomes" id="UP000254467">
    <property type="component" value="Unassembled WGS sequence"/>
</dbReference>
<keyword evidence="4 8" id="KW-1003">Cell membrane</keyword>
<evidence type="ECO:0000256" key="5">
    <source>
        <dbReference type="ARBA" id="ARBA00022692"/>
    </source>
</evidence>
<protein>
    <submittedName>
        <fullName evidence="10">Sodium:alanine symporter family protein</fullName>
    </submittedName>
</protein>
<dbReference type="InterPro" id="IPR001463">
    <property type="entry name" value="Na/Ala_symport"/>
</dbReference>
<feature type="transmembrane region" description="Helical" evidence="8">
    <location>
        <begin position="29"/>
        <end position="51"/>
    </location>
</feature>
<comment type="similarity">
    <text evidence="2 8">Belongs to the alanine or glycine:cation symporter (AGCS) (TC 2.A.25) family.</text>
</comment>
<feature type="transmembrane region" description="Helical" evidence="8">
    <location>
        <begin position="112"/>
        <end position="129"/>
    </location>
</feature>
<keyword evidence="7 8" id="KW-0472">Membrane</keyword>
<evidence type="ECO:0000313" key="11">
    <source>
        <dbReference type="Proteomes" id="UP000254467"/>
    </source>
</evidence>
<feature type="transmembrane region" description="Helical" evidence="8">
    <location>
        <begin position="416"/>
        <end position="434"/>
    </location>
</feature>
<dbReference type="Gene3D" id="1.20.1740.10">
    <property type="entry name" value="Amino acid/polyamine transporter I"/>
    <property type="match status" value="1"/>
</dbReference>
<feature type="transmembrane region" description="Helical" evidence="8">
    <location>
        <begin position="210"/>
        <end position="230"/>
    </location>
</feature>
<keyword evidence="3 8" id="KW-0813">Transport</keyword>
<feature type="compositionally biased region" description="Low complexity" evidence="9">
    <location>
        <begin position="499"/>
        <end position="510"/>
    </location>
</feature>
<feature type="transmembrane region" description="Helical" evidence="8">
    <location>
        <begin position="279"/>
        <end position="308"/>
    </location>
</feature>
<evidence type="ECO:0000256" key="8">
    <source>
        <dbReference type="RuleBase" id="RU363064"/>
    </source>
</evidence>
<organism evidence="10 11">
    <name type="scientific">Corynebacterium pilosum</name>
    <dbReference type="NCBI Taxonomy" id="35756"/>
    <lineage>
        <taxon>Bacteria</taxon>
        <taxon>Bacillati</taxon>
        <taxon>Actinomycetota</taxon>
        <taxon>Actinomycetes</taxon>
        <taxon>Mycobacteriales</taxon>
        <taxon>Corynebacteriaceae</taxon>
        <taxon>Corynebacterium</taxon>
    </lineage>
</organism>
<evidence type="ECO:0000313" key="10">
    <source>
        <dbReference type="EMBL" id="STC69887.1"/>
    </source>
</evidence>
<feature type="transmembrane region" description="Helical" evidence="8">
    <location>
        <begin position="372"/>
        <end position="395"/>
    </location>
</feature>
<dbReference type="GO" id="GO:0005886">
    <property type="term" value="C:plasma membrane"/>
    <property type="evidence" value="ECO:0007669"/>
    <property type="project" value="UniProtKB-SubCell"/>
</dbReference>
<sequence length="545" mass="57087">MDQFDQVIESVVGPVADVLSAIVFAEIPIFGGIPLIVLWLMAAAIFLTVWLKFQPITGARHSLKVITGKFTRKTDPGEISSFQALATELSGTIGLGNIAGVAVAVSVSGPGAALWIAAFGLLGMSVKMAEATLGVMFRRINEDGTISGGPMYYLRDGLKSIGWKKTGGVLAWLYALFTLLGVYGADLFQSNQVAAILSSSLDNEFLENNNWLLGLIIAVLVGLVIIGGVTSIGKWTSRITPAMALLYLVSVLAVIVVNIDQLGTALGSMVTGVFSPEGVAGGAIGVAVIGIQRSLFSNAAGVGTAGFAHSASKTRRPASEGFNAMWGPFFDSVVVCMLTATAIVITGVHETAGADVEGVTLTASAFATVASWFPYLLTVAVTLFGFSTVLAYAYYFEQAGVYIFGDSPATRWTLKAIWVIGPVIGASASLNAVITFADASFFLMAIPNLLGIYFLANVLRREILSYREAVSGGHIDEAHEQLQVGMGDHEPSPEDEELAAAIDAQGIDDGPYAPQGPRHGIDESIFLNSSDSPDTDAGGSTARTP</sequence>
<keyword evidence="5 8" id="KW-0812">Transmembrane</keyword>
<proteinExistence type="inferred from homology"/>
<reference evidence="10 11" key="1">
    <citation type="submission" date="2018-06" db="EMBL/GenBank/DDBJ databases">
        <authorList>
            <consortium name="Pathogen Informatics"/>
            <person name="Doyle S."/>
        </authorList>
    </citation>
    <scope>NUCLEOTIDE SEQUENCE [LARGE SCALE GENOMIC DNA]</scope>
    <source>
        <strain evidence="10 11">NCTC11862</strain>
    </source>
</reference>
<dbReference type="AlphaFoldDB" id="A0A376CNU6"/>
<evidence type="ECO:0000256" key="1">
    <source>
        <dbReference type="ARBA" id="ARBA00004651"/>
    </source>
</evidence>
<dbReference type="PANTHER" id="PTHR30330">
    <property type="entry name" value="AGSS FAMILY TRANSPORTER, SODIUM-ALANINE"/>
    <property type="match status" value="1"/>
</dbReference>
<keyword evidence="6 8" id="KW-1133">Transmembrane helix</keyword>
<dbReference type="OrthoDB" id="9806926at2"/>
<evidence type="ECO:0000256" key="4">
    <source>
        <dbReference type="ARBA" id="ARBA00022475"/>
    </source>
</evidence>
<dbReference type="GO" id="GO:0005283">
    <property type="term" value="F:amino acid:sodium symporter activity"/>
    <property type="evidence" value="ECO:0007669"/>
    <property type="project" value="InterPro"/>
</dbReference>
<evidence type="ECO:0000256" key="3">
    <source>
        <dbReference type="ARBA" id="ARBA00022448"/>
    </source>
</evidence>
<feature type="transmembrane region" description="Helical" evidence="8">
    <location>
        <begin position="440"/>
        <end position="459"/>
    </location>
</feature>
<dbReference type="NCBIfam" id="TIGR00835">
    <property type="entry name" value="agcS"/>
    <property type="match status" value="1"/>
</dbReference>
<evidence type="ECO:0000256" key="9">
    <source>
        <dbReference type="SAM" id="MobiDB-lite"/>
    </source>
</evidence>
<dbReference type="Pfam" id="PF01235">
    <property type="entry name" value="Na_Ala_symp"/>
    <property type="match status" value="1"/>
</dbReference>
<accession>A0A376CNU6</accession>
<dbReference type="PRINTS" id="PR00175">
    <property type="entry name" value="NAALASMPORT"/>
</dbReference>
<dbReference type="PANTHER" id="PTHR30330:SF3">
    <property type="entry name" value="TRANSCRIPTIONAL REGULATOR, LRP FAMILY"/>
    <property type="match status" value="1"/>
</dbReference>
<feature type="transmembrane region" description="Helical" evidence="8">
    <location>
        <begin position="242"/>
        <end position="259"/>
    </location>
</feature>
<evidence type="ECO:0000256" key="6">
    <source>
        <dbReference type="ARBA" id="ARBA00022989"/>
    </source>
</evidence>
<keyword evidence="8" id="KW-0769">Symport</keyword>
<gene>
    <name evidence="10" type="primary">alaP</name>
    <name evidence="10" type="ORF">NCTC11862_01688</name>
</gene>
<name>A0A376CNU6_9CORY</name>
<keyword evidence="11" id="KW-1185">Reference proteome</keyword>
<feature type="region of interest" description="Disordered" evidence="9">
    <location>
        <begin position="485"/>
        <end position="545"/>
    </location>
</feature>
<dbReference type="EMBL" id="UFXQ01000001">
    <property type="protein sequence ID" value="STC69887.1"/>
    <property type="molecule type" value="Genomic_DNA"/>
</dbReference>
<feature type="transmembrane region" description="Helical" evidence="8">
    <location>
        <begin position="169"/>
        <end position="190"/>
    </location>
</feature>